<evidence type="ECO:0000313" key="1">
    <source>
        <dbReference type="EMBL" id="QXN85517.1"/>
    </source>
</evidence>
<accession>A0A8F5N2P5</accession>
<dbReference type="EMBL" id="CP078142">
    <property type="protein sequence ID" value="QXN85517.1"/>
    <property type="molecule type" value="Genomic_DNA"/>
</dbReference>
<reference evidence="1" key="1">
    <citation type="submission" date="2021-07" db="EMBL/GenBank/DDBJ databases">
        <title>Whole-Genome Sequences of non-enterica strains of Salmonella enterica isolated from poultry houses.</title>
        <authorList>
            <person name="Lamas A."/>
            <person name="Regal P."/>
            <person name="Miranda J.M."/>
            <person name="Vazquez B."/>
            <person name="Cepeda A."/>
            <person name="Franco C.M."/>
        </authorList>
    </citation>
    <scope>NUCLEOTIDE SEQUENCE</scope>
    <source>
        <strain evidence="1">LHICA_D1</strain>
    </source>
</reference>
<protein>
    <submittedName>
        <fullName evidence="1">Uncharacterized protein</fullName>
    </submittedName>
</protein>
<gene>
    <name evidence="1" type="ORF">JMJ85_10685</name>
</gene>
<name>A0A8F5N2P5_SALDZ</name>
<organism evidence="1">
    <name type="scientific">Salmonella diarizonae</name>
    <dbReference type="NCBI Taxonomy" id="59204"/>
    <lineage>
        <taxon>Bacteria</taxon>
        <taxon>Pseudomonadati</taxon>
        <taxon>Pseudomonadota</taxon>
        <taxon>Gammaproteobacteria</taxon>
        <taxon>Enterobacterales</taxon>
        <taxon>Enterobacteriaceae</taxon>
        <taxon>Salmonella</taxon>
    </lineage>
</organism>
<dbReference type="AlphaFoldDB" id="A0A8F5N2P5"/>
<proteinExistence type="predicted"/>
<sequence>MTMSWLETVAKNVGISVTEAEERLQKRGIFSDKTIRPTPKLTITGIRFKGYKKLVKSQGHLVLAGRI</sequence>